<keyword evidence="4" id="KW-0808">Transferase</keyword>
<dbReference type="EMBL" id="QSKF01000003">
    <property type="protein sequence ID" value="RHE40995.1"/>
    <property type="molecule type" value="Genomic_DNA"/>
</dbReference>
<dbReference type="GO" id="GO:0019350">
    <property type="term" value="P:teichoic acid biosynthetic process"/>
    <property type="evidence" value="ECO:0007669"/>
    <property type="project" value="UniProtKB-KW"/>
</dbReference>
<comment type="similarity">
    <text evidence="2">Belongs to the CDP-glycerol glycerophosphotransferase family.</text>
</comment>
<dbReference type="Pfam" id="PF04464">
    <property type="entry name" value="Glyphos_transf"/>
    <property type="match status" value="1"/>
</dbReference>
<dbReference type="SUPFAM" id="SSF53756">
    <property type="entry name" value="UDP-Glycosyltransferase/glycogen phosphorylase"/>
    <property type="match status" value="1"/>
</dbReference>
<proteinExistence type="inferred from homology"/>
<dbReference type="PANTHER" id="PTHR37316">
    <property type="entry name" value="TEICHOIC ACID GLYCEROL-PHOSPHATE PRIMASE"/>
    <property type="match status" value="1"/>
</dbReference>
<dbReference type="InterPro" id="IPR043149">
    <property type="entry name" value="TagF_N"/>
</dbReference>
<protein>
    <submittedName>
        <fullName evidence="7">Teichoic acid biosynthesis protein TagF</fullName>
    </submittedName>
</protein>
<evidence type="ECO:0000313" key="8">
    <source>
        <dbReference type="Proteomes" id="UP000283745"/>
    </source>
</evidence>
<evidence type="ECO:0000256" key="5">
    <source>
        <dbReference type="ARBA" id="ARBA00022944"/>
    </source>
</evidence>
<evidence type="ECO:0000256" key="1">
    <source>
        <dbReference type="ARBA" id="ARBA00004202"/>
    </source>
</evidence>
<keyword evidence="6" id="KW-0472">Membrane</keyword>
<dbReference type="InterPro" id="IPR007554">
    <property type="entry name" value="Glycerophosphate_synth"/>
</dbReference>
<evidence type="ECO:0000256" key="4">
    <source>
        <dbReference type="ARBA" id="ARBA00022679"/>
    </source>
</evidence>
<dbReference type="Gene3D" id="3.40.50.12580">
    <property type="match status" value="1"/>
</dbReference>
<dbReference type="InterPro" id="IPR051612">
    <property type="entry name" value="Teichoic_Acid_Biosynth"/>
</dbReference>
<sequence length="523" mass="62254">MIRKVFMEQTLHIKNLKIKKKRLILLLSRPEKATQLQASIVFQNTGFHFSHPVELSIDDSSEMVLKIDVSFLEQNDGDWALVFQDTTSDTVYTAVLDSKVRLALLLGRHYVRRGDFVYFPMGGSGHSFLLRCRHWQPHDRLSFRIKELSAFAIYKIFGKLLKKHHIWLIYEKFCVTAQENGFYFFEYCMKQNEKNVYFILDRKSPQWNDMQKYSKNVIPFLSFRHILYLLTTDLYISPDGRHHAYIWKPMPNPITREINKQKLYFLQHGVLYLKNVDNLFGVHSSSPVTYFTASSEFEKNIITQHMEYEPSKVPVTGLARWDKLENTADPAHPFILLMPTWRSWLEGQNDELFCQSSYYRHYTSLLNDQELLDYLKEKQIRLVFYIHPKLREFIDNFHSDNNLIKLISFNSVPLNQLLMGCSMMITDYSSACWDAYYLEKPILFYQFDLKQYNETNGSYIDMEKDLFGDRCTKQNELVRLIREYAENGFREKETYTAMRENLFVARDHDNCKRTYEYIKSQGY</sequence>
<dbReference type="GO" id="GO:0047355">
    <property type="term" value="F:CDP-glycerol glycerophosphotransferase activity"/>
    <property type="evidence" value="ECO:0007669"/>
    <property type="project" value="InterPro"/>
</dbReference>
<dbReference type="AlphaFoldDB" id="A0A414J9C9"/>
<organism evidence="7 8">
    <name type="scientific">Blautia obeum</name>
    <dbReference type="NCBI Taxonomy" id="40520"/>
    <lineage>
        <taxon>Bacteria</taxon>
        <taxon>Bacillati</taxon>
        <taxon>Bacillota</taxon>
        <taxon>Clostridia</taxon>
        <taxon>Lachnospirales</taxon>
        <taxon>Lachnospiraceae</taxon>
        <taxon>Blautia</taxon>
    </lineage>
</organism>
<dbReference type="Gene3D" id="3.40.50.11820">
    <property type="match status" value="1"/>
</dbReference>
<gene>
    <name evidence="7" type="ORF">DW740_05535</name>
</gene>
<reference evidence="7 8" key="1">
    <citation type="submission" date="2018-08" db="EMBL/GenBank/DDBJ databases">
        <title>A genome reference for cultivated species of the human gut microbiota.</title>
        <authorList>
            <person name="Zou Y."/>
            <person name="Xue W."/>
            <person name="Luo G."/>
        </authorList>
    </citation>
    <scope>NUCLEOTIDE SEQUENCE [LARGE SCALE GENOMIC DNA]</scope>
    <source>
        <strain evidence="7 8">AM28-23</strain>
    </source>
</reference>
<evidence type="ECO:0000256" key="2">
    <source>
        <dbReference type="ARBA" id="ARBA00010488"/>
    </source>
</evidence>
<comment type="caution">
    <text evidence="7">The sequence shown here is derived from an EMBL/GenBank/DDBJ whole genome shotgun (WGS) entry which is preliminary data.</text>
</comment>
<accession>A0A414J9C9</accession>
<dbReference type="Proteomes" id="UP000283745">
    <property type="component" value="Unassembled WGS sequence"/>
</dbReference>
<dbReference type="PANTHER" id="PTHR37316:SF3">
    <property type="entry name" value="TEICHOIC ACID GLYCEROL-PHOSPHATE TRANSFERASE"/>
    <property type="match status" value="1"/>
</dbReference>
<dbReference type="InterPro" id="IPR043148">
    <property type="entry name" value="TagF_C"/>
</dbReference>
<keyword evidence="5" id="KW-0777">Teichoic acid biosynthesis</keyword>
<keyword evidence="3" id="KW-1003">Cell membrane</keyword>
<evidence type="ECO:0000256" key="3">
    <source>
        <dbReference type="ARBA" id="ARBA00022475"/>
    </source>
</evidence>
<dbReference type="GO" id="GO:0005886">
    <property type="term" value="C:plasma membrane"/>
    <property type="evidence" value="ECO:0007669"/>
    <property type="project" value="UniProtKB-SubCell"/>
</dbReference>
<evidence type="ECO:0000313" key="7">
    <source>
        <dbReference type="EMBL" id="RHE40995.1"/>
    </source>
</evidence>
<evidence type="ECO:0000256" key="6">
    <source>
        <dbReference type="ARBA" id="ARBA00023136"/>
    </source>
</evidence>
<comment type="subcellular location">
    <subcellularLocation>
        <location evidence="1">Cell membrane</location>
        <topology evidence="1">Peripheral membrane protein</topology>
    </subcellularLocation>
</comment>
<name>A0A414J9C9_9FIRM</name>